<evidence type="ECO:0000313" key="13">
    <source>
        <dbReference type="Proteomes" id="UP000644875"/>
    </source>
</evidence>
<dbReference type="PROSITE" id="PS01229">
    <property type="entry name" value="COF_2"/>
    <property type="match status" value="1"/>
</dbReference>
<evidence type="ECO:0000256" key="4">
    <source>
        <dbReference type="ARBA" id="ARBA00022692"/>
    </source>
</evidence>
<evidence type="ECO:0000256" key="3">
    <source>
        <dbReference type="ARBA" id="ARBA00022539"/>
    </source>
</evidence>
<keyword evidence="5" id="KW-1278">Translocase</keyword>
<dbReference type="InterPro" id="IPR027256">
    <property type="entry name" value="P-typ_ATPase_IB"/>
</dbReference>
<dbReference type="SFLD" id="SFLDG00002">
    <property type="entry name" value="C1.7:_P-type_atpase_like"/>
    <property type="match status" value="1"/>
</dbReference>
<dbReference type="InterPro" id="IPR023299">
    <property type="entry name" value="ATPase_P-typ_cyto_dom_N"/>
</dbReference>
<dbReference type="InterPro" id="IPR001757">
    <property type="entry name" value="P_typ_ATPase"/>
</dbReference>
<dbReference type="PRINTS" id="PR00119">
    <property type="entry name" value="CATATPASE"/>
</dbReference>
<keyword evidence="7" id="KW-0472">Membrane</keyword>
<dbReference type="SFLD" id="SFLDS00003">
    <property type="entry name" value="Haloacid_Dehalogenase"/>
    <property type="match status" value="1"/>
</dbReference>
<organism evidence="12 13">
    <name type="scientific">Streptococcus zalophi</name>
    <dbReference type="NCBI Taxonomy" id="640031"/>
    <lineage>
        <taxon>Bacteria</taxon>
        <taxon>Bacillati</taxon>
        <taxon>Bacillota</taxon>
        <taxon>Bacilli</taxon>
        <taxon>Lactobacillales</taxon>
        <taxon>Streptococcaceae</taxon>
        <taxon>Streptococcus</taxon>
    </lineage>
</organism>
<dbReference type="GO" id="GO:0046872">
    <property type="term" value="F:metal ion binding"/>
    <property type="evidence" value="ECO:0007669"/>
    <property type="project" value="UniProtKB-KW"/>
</dbReference>
<evidence type="ECO:0000256" key="8">
    <source>
        <dbReference type="ARBA" id="ARBA00039103"/>
    </source>
</evidence>
<dbReference type="InterPro" id="IPR059000">
    <property type="entry name" value="ATPase_P-type_domA"/>
</dbReference>
<comment type="similarity">
    <text evidence="2 10">Belongs to the cation transport ATPase (P-type) (TC 3.A.3) family. Type IB subfamily.</text>
</comment>
<dbReference type="Gene3D" id="2.70.150.10">
    <property type="entry name" value="Calcium-transporting ATPase, cytoplasmic transduction domain A"/>
    <property type="match status" value="1"/>
</dbReference>
<dbReference type="SFLD" id="SFLDF00027">
    <property type="entry name" value="p-type_atpase"/>
    <property type="match status" value="1"/>
</dbReference>
<evidence type="ECO:0000256" key="1">
    <source>
        <dbReference type="ARBA" id="ARBA00004141"/>
    </source>
</evidence>
<evidence type="ECO:0000256" key="9">
    <source>
        <dbReference type="ARBA" id="ARBA00049338"/>
    </source>
</evidence>
<dbReference type="GO" id="GO:0005524">
    <property type="term" value="F:ATP binding"/>
    <property type="evidence" value="ECO:0007669"/>
    <property type="project" value="UniProtKB-UniRule"/>
</dbReference>
<dbReference type="Proteomes" id="UP000644875">
    <property type="component" value="Unassembled WGS sequence"/>
</dbReference>
<dbReference type="GO" id="GO:0016887">
    <property type="term" value="F:ATP hydrolysis activity"/>
    <property type="evidence" value="ECO:0007669"/>
    <property type="project" value="InterPro"/>
</dbReference>
<keyword evidence="6" id="KW-1133">Transmembrane helix</keyword>
<dbReference type="GO" id="GO:0005886">
    <property type="term" value="C:plasma membrane"/>
    <property type="evidence" value="ECO:0007669"/>
    <property type="project" value="UniProtKB-SubCell"/>
</dbReference>
<evidence type="ECO:0000256" key="5">
    <source>
        <dbReference type="ARBA" id="ARBA00022967"/>
    </source>
</evidence>
<evidence type="ECO:0000259" key="11">
    <source>
        <dbReference type="Pfam" id="PF00122"/>
    </source>
</evidence>
<gene>
    <name evidence="12" type="ORF">JHK64_06605</name>
</gene>
<protein>
    <recommendedName>
        <fullName evidence="8">Cd(2+)-exporting ATPase</fullName>
        <ecNumber evidence="8">7.2.2.21</ecNumber>
    </recommendedName>
</protein>
<dbReference type="InterPro" id="IPR051014">
    <property type="entry name" value="Cation_Transport_ATPase_IB"/>
</dbReference>
<dbReference type="SUPFAM" id="SSF81653">
    <property type="entry name" value="Calcium ATPase, transduction domain A"/>
    <property type="match status" value="1"/>
</dbReference>
<dbReference type="Pfam" id="PF00702">
    <property type="entry name" value="Hydrolase"/>
    <property type="match status" value="1"/>
</dbReference>
<evidence type="ECO:0000256" key="2">
    <source>
        <dbReference type="ARBA" id="ARBA00006024"/>
    </source>
</evidence>
<keyword evidence="10" id="KW-0067">ATP-binding</keyword>
<proteinExistence type="inferred from homology"/>
<dbReference type="Gene3D" id="3.40.1110.10">
    <property type="entry name" value="Calcium-transporting ATPase, cytoplasmic domain N"/>
    <property type="match status" value="1"/>
</dbReference>
<keyword evidence="10" id="KW-0479">Metal-binding</keyword>
<dbReference type="NCBIfam" id="TIGR01494">
    <property type="entry name" value="ATPase_P-type"/>
    <property type="match status" value="1"/>
</dbReference>
<dbReference type="AlphaFoldDB" id="A0A934UDZ4"/>
<dbReference type="GO" id="GO:0008551">
    <property type="term" value="F:P-type cadmium transporter activity"/>
    <property type="evidence" value="ECO:0007669"/>
    <property type="project" value="UniProtKB-EC"/>
</dbReference>
<dbReference type="InterPro" id="IPR023214">
    <property type="entry name" value="HAD_sf"/>
</dbReference>
<keyword evidence="10" id="KW-1003">Cell membrane</keyword>
<reference evidence="12 13" key="1">
    <citation type="journal article" date="2021" name="Int. J. Syst. Evol. Microbiol.">
        <title>Streptococcus vicugnae sp. nov., isolated from faeces of alpacas (Vicugna pacos) and cattle (Bos taurus), Streptococcus zalophi sp. nov., and Streptococcus pacificus sp. nov., isolated from respiratory tract of California sea lions (Zalophus californianus).</title>
        <authorList>
            <person name="Volokhov D.V."/>
            <person name="Zagorodnyaya T.A."/>
            <person name="Shen Z."/>
            <person name="Blom J."/>
            <person name="Furtak V.A."/>
            <person name="Eisenberg T."/>
            <person name="Fan P."/>
            <person name="Jeong K.C."/>
            <person name="Gao Y."/>
            <person name="Zhang S."/>
            <person name="Amselle M."/>
        </authorList>
    </citation>
    <scope>NUCLEOTIDE SEQUENCE [LARGE SCALE GENOMIC DNA]</scope>
    <source>
        <strain evidence="13">CSL7508-lung</strain>
    </source>
</reference>
<evidence type="ECO:0000313" key="12">
    <source>
        <dbReference type="EMBL" id="MBJ8350294.1"/>
    </source>
</evidence>
<comment type="subcellular location">
    <subcellularLocation>
        <location evidence="10">Cell membrane</location>
    </subcellularLocation>
    <subcellularLocation>
        <location evidence="1">Membrane</location>
        <topology evidence="1">Multi-pass membrane protein</topology>
    </subcellularLocation>
</comment>
<keyword evidence="13" id="KW-1185">Reference proteome</keyword>
<comment type="catalytic activity">
    <reaction evidence="9">
        <text>Cd(2+)(in) + ATP + H2O = Cd(2+)(out) + ADP + phosphate + H(+)</text>
        <dbReference type="Rhea" id="RHEA:12132"/>
        <dbReference type="ChEBI" id="CHEBI:15377"/>
        <dbReference type="ChEBI" id="CHEBI:15378"/>
        <dbReference type="ChEBI" id="CHEBI:30616"/>
        <dbReference type="ChEBI" id="CHEBI:43474"/>
        <dbReference type="ChEBI" id="CHEBI:48775"/>
        <dbReference type="ChEBI" id="CHEBI:456216"/>
        <dbReference type="EC" id="7.2.2.21"/>
    </reaction>
</comment>
<evidence type="ECO:0000256" key="6">
    <source>
        <dbReference type="ARBA" id="ARBA00022989"/>
    </source>
</evidence>
<evidence type="ECO:0000256" key="10">
    <source>
        <dbReference type="RuleBase" id="RU362081"/>
    </source>
</evidence>
<accession>A0A934UDZ4</accession>
<dbReference type="InterPro" id="IPR008250">
    <property type="entry name" value="ATPase_P-typ_transduc_dom_A_sf"/>
</dbReference>
<dbReference type="Pfam" id="PF00122">
    <property type="entry name" value="E1-E2_ATPase"/>
    <property type="match status" value="1"/>
</dbReference>
<keyword evidence="10" id="KW-0547">Nucleotide-binding</keyword>
<dbReference type="PANTHER" id="PTHR48085">
    <property type="entry name" value="CADMIUM/ZINC-TRANSPORTING ATPASE HMA2-RELATED"/>
    <property type="match status" value="1"/>
</dbReference>
<dbReference type="InterPro" id="IPR044492">
    <property type="entry name" value="P_typ_ATPase_HD_dom"/>
</dbReference>
<dbReference type="NCBIfam" id="TIGR01525">
    <property type="entry name" value="ATPase-IB_hvy"/>
    <property type="match status" value="1"/>
</dbReference>
<dbReference type="Gene3D" id="3.40.50.1000">
    <property type="entry name" value="HAD superfamily/HAD-like"/>
    <property type="match status" value="1"/>
</dbReference>
<comment type="caution">
    <text evidence="12">The sequence shown here is derived from an EMBL/GenBank/DDBJ whole genome shotgun (WGS) entry which is preliminary data.</text>
</comment>
<dbReference type="InterPro" id="IPR018303">
    <property type="entry name" value="ATPase_P-typ_P_site"/>
</dbReference>
<dbReference type="PANTHER" id="PTHR48085:SF5">
    <property type="entry name" value="CADMIUM_ZINC-TRANSPORTING ATPASE HMA4-RELATED"/>
    <property type="match status" value="1"/>
</dbReference>
<dbReference type="InterPro" id="IPR036412">
    <property type="entry name" value="HAD-like_sf"/>
</dbReference>
<sequence>MKCPFLCSYAVRDYLKELAHQNEAIKMVHFYQDEKTIAITVNEGYALSSALFYLKSIDQKQLKIALEKPYQKEETPYQIVSKELLQFAARRLFLPMPLQYGYTIYQATRYIKEALNHLTKKELTMEVLDGAAISTSILMGQFKTAGSIMFIMGLGDQLNDWSNKKSIEDLENSLNNREQMVWVLEDNQQKVEKHSKDIKENDIVIISAGNELLFDGIVTAGSGMVNESSLNGEFFPVFKTNEDTVYSNTILESGELYIKVTNATLNYRLHELMRLMRQSETKKGSEQRKFIKLADRLVKYNFLGVFLTYFLTGSFQKALSFLLVDFSCALKLSIPVSYLSAIKEAVDHDIIIKSMDVVENYNDIDLFVFDKTGTLTVSDPKVFKVIPFHHYSTENVIRIGACLEEHIHHPLATAVVQKAEEQHIIHEEMHGQLKHIASRGILSTIDDKQVAIGSYQLMTEQAIKITSEQEELIASYQKQYNLLYLGYDGQLIGIFLIDTPLREGAKEVIAYLQRQGKEVALLTGDTVERTQNLIGDITFQYIKTNVTPEDKYDFVKKQMTMGKKVMMIGDGLNDSAAISLATIGAVMHDAADISKQTSDLVLASNKLDSLLDLENITRELEIRVSKNVKETITINSSLILLGVFNLISPSLLSILHNLTTTTIILKSMSGFKNNG</sequence>
<dbReference type="EC" id="7.2.2.21" evidence="8"/>
<feature type="domain" description="P-type ATPase A" evidence="11">
    <location>
        <begin position="178"/>
        <end position="276"/>
    </location>
</feature>
<keyword evidence="4" id="KW-0812">Transmembrane</keyword>
<dbReference type="SUPFAM" id="SSF56784">
    <property type="entry name" value="HAD-like"/>
    <property type="match status" value="1"/>
</dbReference>
<evidence type="ECO:0000256" key="7">
    <source>
        <dbReference type="ARBA" id="ARBA00023136"/>
    </source>
</evidence>
<dbReference type="PROSITE" id="PS00154">
    <property type="entry name" value="ATPASE_E1_E2"/>
    <property type="match status" value="1"/>
</dbReference>
<dbReference type="EMBL" id="JAENBP010000009">
    <property type="protein sequence ID" value="MBJ8350294.1"/>
    <property type="molecule type" value="Genomic_DNA"/>
</dbReference>
<keyword evidence="3" id="KW-0104">Cadmium</keyword>
<name>A0A934UDZ4_9STRE</name>